<feature type="compositionally biased region" description="Low complexity" evidence="3">
    <location>
        <begin position="337"/>
        <end position="350"/>
    </location>
</feature>
<accession>A0A131XQ35</accession>
<feature type="compositionally biased region" description="Low complexity" evidence="3">
    <location>
        <begin position="684"/>
        <end position="696"/>
    </location>
</feature>
<feature type="compositionally biased region" description="Low complexity" evidence="3">
    <location>
        <begin position="358"/>
        <end position="373"/>
    </location>
</feature>
<evidence type="ECO:0000256" key="1">
    <source>
        <dbReference type="ARBA" id="ARBA00022664"/>
    </source>
</evidence>
<feature type="region of interest" description="Disordered" evidence="3">
    <location>
        <begin position="167"/>
        <end position="200"/>
    </location>
</feature>
<feature type="compositionally biased region" description="Basic and acidic residues" evidence="3">
    <location>
        <begin position="674"/>
        <end position="683"/>
    </location>
</feature>
<keyword evidence="1" id="KW-0507">mRNA processing</keyword>
<reference evidence="5" key="1">
    <citation type="journal article" date="2017" name="Ticks Tick Borne Dis.">
        <title>An insight into the sialome of Hyalomma excavatum.</title>
        <authorList>
            <person name="Ribeiro J.M."/>
            <person name="Slovak M."/>
            <person name="Francischetti I.M."/>
        </authorList>
    </citation>
    <scope>NUCLEOTIDE SEQUENCE</scope>
    <source>
        <strain evidence="5">Samish</strain>
        <tissue evidence="5">Salivary glands</tissue>
    </source>
</reference>
<sequence>MWHEARKQERKIRGMLVDLKKRAERRKEFYERIKQDPAQFLQLHGRRCKIHIDLAIAQAADSPATMMPWQGNRDIMIDRFDVRAHLETIPEFKASNDAPELTEEQKEEERQINYERYRTLVQNDFLGVSEDKFLHQIFLEERYGPVGKPVGTTEEEKKKLAEKKAAIGYTYEDSTPVPSTSSNQNEEPEEEEDKEDLSDIDLDVTVDVNELTIEQAREMNDHSHAYGMESTDFISYLHLDKEEQERLKQARELEEEKAMYSGRKSRRERRALREKKLKNRKVTSPPSYAARASPTYKPFRAQSSSRSRSRSPQNMGQITFITSFGGEGSDDDDGTAKKSQAKAGGSSASGAAGGASSSGGRTAAAPSRGDSSRGSGGHSKRRSRDRSRSRDRRGGSSHGSSRGRRSSRRRTSSSRSSSGGRVRRRSRSRGRGSYRPRRGSRRQSRSPRLSSPRHRGRWTSSRSRSRSRSRHWGRSRRRSSSSPRSPKGHDREQRSRSRSSPPPAPRKLPSPPRKSYYRHSLSRSRSKSLTSSDDEEKKKNRSRSNSSSSSDGSRGQQGSAGAANGTRRNWPSADAVRPNVSVGKPGPASKTPGGAQAGGGAGGLTLREKLKRKMQAALNKQYKADKRAEREKQDKIQQERWDRAEELRGMALRLRQREREKRHKERDDYDYDPDGSRDGRDGYSSRSGSRSRSPSRSPEPRPPGDSSYVPPVEYSRNPMYYSRRRSRSRSRSPVQDYHRSRQPPSSSAKGLVDY</sequence>
<feature type="compositionally biased region" description="Basic residues" evidence="3">
    <location>
        <begin position="401"/>
        <end position="412"/>
    </location>
</feature>
<feature type="region of interest" description="Disordered" evidence="3">
    <location>
        <begin position="257"/>
        <end position="754"/>
    </location>
</feature>
<feature type="compositionally biased region" description="Low complexity" evidence="3">
    <location>
        <begin position="543"/>
        <end position="565"/>
    </location>
</feature>
<evidence type="ECO:0000256" key="3">
    <source>
        <dbReference type="SAM" id="MobiDB-lite"/>
    </source>
</evidence>
<dbReference type="PANTHER" id="PTHR13161">
    <property type="entry name" value="SPLICING FACTOR SUPPRESSOR OF WHITE APRICOT"/>
    <property type="match status" value="1"/>
</dbReference>
<dbReference type="InterPro" id="IPR019147">
    <property type="entry name" value="SWAP_N_domain"/>
</dbReference>
<dbReference type="InterPro" id="IPR040397">
    <property type="entry name" value="SWAP"/>
</dbReference>
<keyword evidence="2" id="KW-0508">mRNA splicing</keyword>
<dbReference type="GO" id="GO:0008380">
    <property type="term" value="P:RNA splicing"/>
    <property type="evidence" value="ECO:0007669"/>
    <property type="project" value="UniProtKB-KW"/>
</dbReference>
<feature type="compositionally biased region" description="Polar residues" evidence="3">
    <location>
        <begin position="172"/>
        <end position="185"/>
    </location>
</feature>
<feature type="compositionally biased region" description="Basic residues" evidence="3">
    <location>
        <begin position="421"/>
        <end position="479"/>
    </location>
</feature>
<feature type="domain" description="Suppressor of white apricot N-terminal" evidence="4">
    <location>
        <begin position="39"/>
        <end position="175"/>
    </location>
</feature>
<dbReference type="PANTHER" id="PTHR13161:SF4">
    <property type="entry name" value="CLK4-ASSOCIATING SERINE_ARGININE RICH PROTEIN"/>
    <property type="match status" value="1"/>
</dbReference>
<feature type="compositionally biased region" description="Acidic residues" evidence="3">
    <location>
        <begin position="186"/>
        <end position="200"/>
    </location>
</feature>
<protein>
    <submittedName>
        <fullName evidence="5">Putative splicing factor arginine/serine-rich</fullName>
    </submittedName>
</protein>
<dbReference type="GO" id="GO:0006397">
    <property type="term" value="P:mRNA processing"/>
    <property type="evidence" value="ECO:0007669"/>
    <property type="project" value="UniProtKB-KW"/>
</dbReference>
<name>A0A131XQ35_9ACAR</name>
<dbReference type="AlphaFoldDB" id="A0A131XQ35"/>
<feature type="compositionally biased region" description="Pro residues" evidence="3">
    <location>
        <begin position="500"/>
        <end position="512"/>
    </location>
</feature>
<evidence type="ECO:0000313" key="5">
    <source>
        <dbReference type="EMBL" id="JAP67806.1"/>
    </source>
</evidence>
<feature type="compositionally biased region" description="Basic residues" evidence="3">
    <location>
        <begin position="515"/>
        <end position="526"/>
    </location>
</feature>
<organism evidence="5">
    <name type="scientific">Hyalomma excavatum</name>
    <dbReference type="NCBI Taxonomy" id="257692"/>
    <lineage>
        <taxon>Eukaryota</taxon>
        <taxon>Metazoa</taxon>
        <taxon>Ecdysozoa</taxon>
        <taxon>Arthropoda</taxon>
        <taxon>Chelicerata</taxon>
        <taxon>Arachnida</taxon>
        <taxon>Acari</taxon>
        <taxon>Parasitiformes</taxon>
        <taxon>Ixodida</taxon>
        <taxon>Ixodoidea</taxon>
        <taxon>Ixodidae</taxon>
        <taxon>Hyalomminae</taxon>
        <taxon>Hyalomma</taxon>
    </lineage>
</organism>
<feature type="compositionally biased region" description="Polar residues" evidence="3">
    <location>
        <begin position="312"/>
        <end position="322"/>
    </location>
</feature>
<evidence type="ECO:0000259" key="4">
    <source>
        <dbReference type="SMART" id="SM01141"/>
    </source>
</evidence>
<evidence type="ECO:0000256" key="2">
    <source>
        <dbReference type="ARBA" id="ARBA00023187"/>
    </source>
</evidence>
<feature type="compositionally biased region" description="Basic residues" evidence="3">
    <location>
        <begin position="654"/>
        <end position="664"/>
    </location>
</feature>
<feature type="compositionally biased region" description="Basic and acidic residues" evidence="3">
    <location>
        <begin position="622"/>
        <end position="648"/>
    </location>
</feature>
<dbReference type="EMBL" id="GEFH01000775">
    <property type="protein sequence ID" value="JAP67806.1"/>
    <property type="molecule type" value="mRNA"/>
</dbReference>
<dbReference type="SMART" id="SM01141">
    <property type="entry name" value="DRY_EERY"/>
    <property type="match status" value="1"/>
</dbReference>
<proteinExistence type="evidence at transcript level"/>
<dbReference type="Pfam" id="PF09750">
    <property type="entry name" value="DRY_EERY"/>
    <property type="match status" value="1"/>
</dbReference>
<feature type="compositionally biased region" description="Basic residues" evidence="3">
    <location>
        <begin position="263"/>
        <end position="281"/>
    </location>
</feature>